<protein>
    <submittedName>
        <fullName evidence="2">Uncharacterized protein</fullName>
    </submittedName>
</protein>
<name>A0A1I0IPY4_9BACT</name>
<dbReference type="EMBL" id="FOHS01000005">
    <property type="protein sequence ID" value="SET99245.1"/>
    <property type="molecule type" value="Genomic_DNA"/>
</dbReference>
<dbReference type="Proteomes" id="UP000198697">
    <property type="component" value="Unassembled WGS sequence"/>
</dbReference>
<evidence type="ECO:0000256" key="1">
    <source>
        <dbReference type="SAM" id="Phobius"/>
    </source>
</evidence>
<reference evidence="3" key="1">
    <citation type="submission" date="2016-10" db="EMBL/GenBank/DDBJ databases">
        <authorList>
            <person name="Varghese N."/>
            <person name="Submissions S."/>
        </authorList>
    </citation>
    <scope>NUCLEOTIDE SEQUENCE [LARGE SCALE GENOMIC DNA]</scope>
    <source>
        <strain evidence="3">DSM 15310</strain>
    </source>
</reference>
<keyword evidence="3" id="KW-1185">Reference proteome</keyword>
<feature type="transmembrane region" description="Helical" evidence="1">
    <location>
        <begin position="14"/>
        <end position="32"/>
    </location>
</feature>
<keyword evidence="1" id="KW-0472">Membrane</keyword>
<sequence>MERYNEKLGNGTKVFILSYTVILFNTITPLSLRLDGNGGQMLGGKLAKMFDIQPGIWTKGVTYKSASRKITLAELLSILLTEANQLRHKFSLLVS</sequence>
<gene>
    <name evidence="2" type="ORF">SAMN04487998_3440</name>
</gene>
<proteinExistence type="predicted"/>
<accession>A0A1I0IPY4</accession>
<organism evidence="2 3">
    <name type="scientific">Hymenobacter actinosclerus</name>
    <dbReference type="NCBI Taxonomy" id="82805"/>
    <lineage>
        <taxon>Bacteria</taxon>
        <taxon>Pseudomonadati</taxon>
        <taxon>Bacteroidota</taxon>
        <taxon>Cytophagia</taxon>
        <taxon>Cytophagales</taxon>
        <taxon>Hymenobacteraceae</taxon>
        <taxon>Hymenobacter</taxon>
    </lineage>
</organism>
<evidence type="ECO:0000313" key="3">
    <source>
        <dbReference type="Proteomes" id="UP000198697"/>
    </source>
</evidence>
<dbReference type="AlphaFoldDB" id="A0A1I0IPY4"/>
<keyword evidence="1" id="KW-0812">Transmembrane</keyword>
<evidence type="ECO:0000313" key="2">
    <source>
        <dbReference type="EMBL" id="SET99245.1"/>
    </source>
</evidence>
<keyword evidence="1" id="KW-1133">Transmembrane helix</keyword>
<dbReference type="STRING" id="82805.SAMN04487998_3440"/>